<gene>
    <name evidence="1" type="ORF">KK1_046237</name>
</gene>
<accession>A0A151QRN7</accession>
<protein>
    <recommendedName>
        <fullName evidence="3">Retrovirus-related Pol polyprotein from transposon TNT 1-94</fullName>
    </recommendedName>
</protein>
<dbReference type="EMBL" id="KQ485045">
    <property type="protein sequence ID" value="KYP32967.1"/>
    <property type="molecule type" value="Genomic_DNA"/>
</dbReference>
<sequence>MKLHAKNVLYSSKSYRNLLSFKDVHLNGYYIETDNEKNVEYLYITKLYLNKKQVLEKLLTFSYGLYRTYINRLKHILL</sequence>
<proteinExistence type="predicted"/>
<keyword evidence="2" id="KW-1185">Reference proteome</keyword>
<evidence type="ECO:0000313" key="1">
    <source>
        <dbReference type="EMBL" id="KYP32967.1"/>
    </source>
</evidence>
<evidence type="ECO:0000313" key="2">
    <source>
        <dbReference type="Proteomes" id="UP000075243"/>
    </source>
</evidence>
<dbReference type="Gramene" id="C.cajan_48375.t">
    <property type="protein sequence ID" value="C.cajan_48375.t.cds1"/>
    <property type="gene ID" value="C.cajan_48375"/>
</dbReference>
<reference evidence="1" key="1">
    <citation type="journal article" date="2012" name="Nat. Biotechnol.">
        <title>Draft genome sequence of pigeonpea (Cajanus cajan), an orphan legume crop of resource-poor farmers.</title>
        <authorList>
            <person name="Varshney R.K."/>
            <person name="Chen W."/>
            <person name="Li Y."/>
            <person name="Bharti A.K."/>
            <person name="Saxena R.K."/>
            <person name="Schlueter J.A."/>
            <person name="Donoghue M.T."/>
            <person name="Azam S."/>
            <person name="Fan G."/>
            <person name="Whaley A.M."/>
            <person name="Farmer A.D."/>
            <person name="Sheridan J."/>
            <person name="Iwata A."/>
            <person name="Tuteja R."/>
            <person name="Penmetsa R.V."/>
            <person name="Wu W."/>
            <person name="Upadhyaya H.D."/>
            <person name="Yang S.P."/>
            <person name="Shah T."/>
            <person name="Saxena K.B."/>
            <person name="Michael T."/>
            <person name="McCombie W.R."/>
            <person name="Yang B."/>
            <person name="Zhang G."/>
            <person name="Yang H."/>
            <person name="Wang J."/>
            <person name="Spillane C."/>
            <person name="Cook D.R."/>
            <person name="May G.D."/>
            <person name="Xu X."/>
            <person name="Jackson S.A."/>
        </authorList>
    </citation>
    <scope>NUCLEOTIDE SEQUENCE [LARGE SCALE GENOMIC DNA]</scope>
</reference>
<dbReference type="AlphaFoldDB" id="A0A151QRN7"/>
<evidence type="ECO:0008006" key="3">
    <source>
        <dbReference type="Google" id="ProtNLM"/>
    </source>
</evidence>
<organism evidence="1 2">
    <name type="scientific">Cajanus cajan</name>
    <name type="common">Pigeon pea</name>
    <name type="synonym">Cajanus indicus</name>
    <dbReference type="NCBI Taxonomy" id="3821"/>
    <lineage>
        <taxon>Eukaryota</taxon>
        <taxon>Viridiplantae</taxon>
        <taxon>Streptophyta</taxon>
        <taxon>Embryophyta</taxon>
        <taxon>Tracheophyta</taxon>
        <taxon>Spermatophyta</taxon>
        <taxon>Magnoliopsida</taxon>
        <taxon>eudicotyledons</taxon>
        <taxon>Gunneridae</taxon>
        <taxon>Pentapetalae</taxon>
        <taxon>rosids</taxon>
        <taxon>fabids</taxon>
        <taxon>Fabales</taxon>
        <taxon>Fabaceae</taxon>
        <taxon>Papilionoideae</taxon>
        <taxon>50 kb inversion clade</taxon>
        <taxon>NPAAA clade</taxon>
        <taxon>indigoferoid/millettioid clade</taxon>
        <taxon>Phaseoleae</taxon>
        <taxon>Cajanus</taxon>
    </lineage>
</organism>
<dbReference type="Proteomes" id="UP000075243">
    <property type="component" value="Unassembled WGS sequence"/>
</dbReference>
<name>A0A151QRN7_CAJCA</name>